<sequence>MWTDSHDLQAKEGVRCLKMKRRPFPSTDADQFSTQRNSVSGSTRGEA</sequence>
<feature type="region of interest" description="Disordered" evidence="1">
    <location>
        <begin position="1"/>
        <end position="47"/>
    </location>
</feature>
<proteinExistence type="predicted"/>
<reference evidence="2 3" key="1">
    <citation type="journal article" date="2013" name="Mar. Genomics">
        <title>Expression of sulfatases in Rhodopirellula baltica and the diversity of sulfatases in the genus Rhodopirellula.</title>
        <authorList>
            <person name="Wegner C.E."/>
            <person name="Richter-Heitmann T."/>
            <person name="Klindworth A."/>
            <person name="Klockow C."/>
            <person name="Richter M."/>
            <person name="Achstetter T."/>
            <person name="Glockner F.O."/>
            <person name="Harder J."/>
        </authorList>
    </citation>
    <scope>NUCLEOTIDE SEQUENCE [LARGE SCALE GENOMIC DNA]</scope>
    <source>
        <strain evidence="2 3">SWK14</strain>
    </source>
</reference>
<protein>
    <submittedName>
        <fullName evidence="2">Uncharacterized protein</fullName>
    </submittedName>
</protein>
<dbReference type="PATRIC" id="fig|993516.3.peg.1882"/>
<gene>
    <name evidence="2" type="ORF">RBSWK_01764</name>
</gene>
<name>L7CKN6_RHOBT</name>
<dbReference type="Proteomes" id="UP000010959">
    <property type="component" value="Unassembled WGS sequence"/>
</dbReference>
<feature type="compositionally biased region" description="Basic and acidic residues" evidence="1">
    <location>
        <begin position="1"/>
        <end position="15"/>
    </location>
</feature>
<evidence type="ECO:0000256" key="1">
    <source>
        <dbReference type="SAM" id="MobiDB-lite"/>
    </source>
</evidence>
<evidence type="ECO:0000313" key="3">
    <source>
        <dbReference type="Proteomes" id="UP000010959"/>
    </source>
</evidence>
<dbReference type="AlphaFoldDB" id="L7CKN6"/>
<accession>L7CKN6</accession>
<dbReference type="EMBL" id="AMWG01000037">
    <property type="protein sequence ID" value="ELP34202.1"/>
    <property type="molecule type" value="Genomic_DNA"/>
</dbReference>
<feature type="compositionally biased region" description="Polar residues" evidence="1">
    <location>
        <begin position="28"/>
        <end position="47"/>
    </location>
</feature>
<organism evidence="2 3">
    <name type="scientific">Rhodopirellula baltica SWK14</name>
    <dbReference type="NCBI Taxonomy" id="993516"/>
    <lineage>
        <taxon>Bacteria</taxon>
        <taxon>Pseudomonadati</taxon>
        <taxon>Planctomycetota</taxon>
        <taxon>Planctomycetia</taxon>
        <taxon>Pirellulales</taxon>
        <taxon>Pirellulaceae</taxon>
        <taxon>Rhodopirellula</taxon>
    </lineage>
</organism>
<comment type="caution">
    <text evidence="2">The sequence shown here is derived from an EMBL/GenBank/DDBJ whole genome shotgun (WGS) entry which is preliminary data.</text>
</comment>
<evidence type="ECO:0000313" key="2">
    <source>
        <dbReference type="EMBL" id="ELP34202.1"/>
    </source>
</evidence>